<dbReference type="PANTHER" id="PTHR45527:SF1">
    <property type="entry name" value="FATTY ACID SYNTHASE"/>
    <property type="match status" value="1"/>
</dbReference>
<dbReference type="EMBL" id="JAWDJX010000099">
    <property type="protein sequence ID" value="KAK3046333.1"/>
    <property type="molecule type" value="Genomic_DNA"/>
</dbReference>
<evidence type="ECO:0000313" key="6">
    <source>
        <dbReference type="Proteomes" id="UP001271007"/>
    </source>
</evidence>
<gene>
    <name evidence="5" type="ORF">LTR09_012180</name>
</gene>
<dbReference type="Pfam" id="PF00550">
    <property type="entry name" value="PP-binding"/>
    <property type="match status" value="5"/>
</dbReference>
<dbReference type="Pfam" id="PF00668">
    <property type="entry name" value="Condensation"/>
    <property type="match status" value="5"/>
</dbReference>
<dbReference type="SUPFAM" id="SSF47336">
    <property type="entry name" value="ACP-like"/>
    <property type="match status" value="5"/>
</dbReference>
<dbReference type="SUPFAM" id="SSF56801">
    <property type="entry name" value="Acetyl-CoA synthetase-like"/>
    <property type="match status" value="4"/>
</dbReference>
<comment type="caution">
    <text evidence="5">The sequence shown here is derived from an EMBL/GenBank/DDBJ whole genome shotgun (WGS) entry which is preliminary data.</text>
</comment>
<evidence type="ECO:0000313" key="5">
    <source>
        <dbReference type="EMBL" id="KAK3046333.1"/>
    </source>
</evidence>
<dbReference type="InterPro" id="IPR036736">
    <property type="entry name" value="ACP-like_sf"/>
</dbReference>
<dbReference type="Gene3D" id="3.30.300.30">
    <property type="match status" value="4"/>
</dbReference>
<dbReference type="SMART" id="SM00823">
    <property type="entry name" value="PKS_PP"/>
    <property type="match status" value="4"/>
</dbReference>
<dbReference type="PROSITE" id="PS00455">
    <property type="entry name" value="AMP_BINDING"/>
    <property type="match status" value="3"/>
</dbReference>
<dbReference type="Gene3D" id="3.30.559.30">
    <property type="entry name" value="Nonribosomal peptide synthetase, condensation domain"/>
    <property type="match status" value="5"/>
</dbReference>
<keyword evidence="2" id="KW-0597">Phosphoprotein</keyword>
<evidence type="ECO:0000259" key="4">
    <source>
        <dbReference type="PROSITE" id="PS50075"/>
    </source>
</evidence>
<evidence type="ECO:0000256" key="3">
    <source>
        <dbReference type="ARBA" id="ARBA00022598"/>
    </source>
</evidence>
<dbReference type="InterPro" id="IPR045851">
    <property type="entry name" value="AMP-bd_C_sf"/>
</dbReference>
<dbReference type="InterPro" id="IPR000873">
    <property type="entry name" value="AMP-dep_synth/lig_dom"/>
</dbReference>
<dbReference type="CDD" id="cd19545">
    <property type="entry name" value="FUM14_C_NRPS-like"/>
    <property type="match status" value="1"/>
</dbReference>
<dbReference type="FunFam" id="3.30.300.30:FF:000015">
    <property type="entry name" value="Nonribosomal peptide synthase SidD"/>
    <property type="match status" value="4"/>
</dbReference>
<dbReference type="InterPro" id="IPR023213">
    <property type="entry name" value="CAT-like_dom_sf"/>
</dbReference>
<protein>
    <recommendedName>
        <fullName evidence="4">Carrier domain-containing protein</fullName>
    </recommendedName>
</protein>
<dbReference type="GO" id="GO:0031177">
    <property type="term" value="F:phosphopantetheine binding"/>
    <property type="evidence" value="ECO:0007669"/>
    <property type="project" value="InterPro"/>
</dbReference>
<organism evidence="5 6">
    <name type="scientific">Extremus antarcticus</name>
    <dbReference type="NCBI Taxonomy" id="702011"/>
    <lineage>
        <taxon>Eukaryota</taxon>
        <taxon>Fungi</taxon>
        <taxon>Dikarya</taxon>
        <taxon>Ascomycota</taxon>
        <taxon>Pezizomycotina</taxon>
        <taxon>Dothideomycetes</taxon>
        <taxon>Dothideomycetidae</taxon>
        <taxon>Mycosphaerellales</taxon>
        <taxon>Extremaceae</taxon>
        <taxon>Extremus</taxon>
    </lineage>
</organism>
<sequence length="4937" mass="549184">MAYSVKFSQHAPTSRQTLSQTELEAIAYLAFAVVNWHHYDTDLVVIIPQPDLRTLEEPEDGKIQCWKIQVPIETNLACTGSLNIIERRINDRDFDLIDPQASQGVPSIKVYSQPLGLPNSMDLATQRPWTLDILWEHETCTVTATAMSKAIDFVQMERLARQTLAGIVALLQDSTQGIKDLDLLHSEDNATVRKWNSATLPVDRGLIHEKIDSSCRSFPQHEAVAAWDISLSYAELQQTSSNLAKHLLGTGIGRGEIVAVCMEKGAAVVVALLAVLKAGATILPLTTTYPSERLHRICSLAQPKLIIVDDSHGSYLATAGWNVQHVEYAHFDRNASFWEPIRGECDDIAYVCFTSGSTGNPKGCKISHSGFCTAARAVSQAVHYDSNSRIFHWASFAFDVSLLRIFHTLFVGGTVCMPNEKDQMKDLTNTLNYFKATHLEITPSASMLISPKELSSLQHVTLAGETIAPEALALWRDHVHLTNGYGPTECSVSSSQEHDFSRIELGSIGKPTSCRYWVMNRACPEKLAPVGALGELLIEGPNVGAGYLNNESETRRSFVHRPESLDKYSIEKFPSYWTGDFVKSMEDGSVIFCGRADNQVKIRGQRVELGEIHRAIHDSGLLAGRSAVVDVVYPDDEPQQNYLTLFVEFPAISPEYADSFIAEDSGVVKAEIDALARNVPTELSRILPLHMVPTVFLPVTTFPKTASGKIDRKRLRRGGGTKATKRRLLRLPDGPVVSEAENTPLLNIISSILGVNLSSQQLDRSFLSVGGDSLRAIRLVSKLREEGRAITVAEILGRSSLASIKDLLESRPRLSQVKTIDQSPTTALSLLDPALNRRNVVEEVAKQCGTTPSNVEDVFPCTPLQESLVLASMRRKHAYWMFQSFRLKHQANSEHVRQSWLRLCDAAPLLRTRIVLIDGQKIYQVKLRTQSRFTVLQDDLKQVEEMAWKETEFNLGAELAVCSLVQDQYLVVRTHHAVLDGWSLSRTMMSFDRLLSGFESLYHADFRLFVKYCRDVRAEDHCRAWWQNYLSRLPASYSFVEREAGTLTDSMFEFEEGLERSNALEFTLTTYVRTAFGLLIGAYSNTADVVFGTIASGKTVPIPGIVPMCGPTICLTPFRVQWNSQSRLEQLLSYVHESTLAMSDVEQVGVESIQSWLLQSEKKTCQLPNLLVVQPDDGFEKGNVLKRLPGNMNVRLLHDLNFEVIPVKDRVKIRVRFEQTSIDLSMLARIVRQFHTILQRLLRLDPSCKIAKAFEAPEPEKLSMLNTNHSIHALHECCIHDLVDASARKFHTKLAVDAHDGIWSYGELHKESERIATGLALWGVKAGSSVICVLERSKWAVATMLAILKQGAHCVALAANSQQPRADRIVAATGAAHFVVAEELFRRLQFQPQNIRTPQQLAEAEGSFQHCEVAPESTAFIMFSSGTTGEHLEGYMARSRVSWAFITPTVAQVLNPDKLTSMKTLALGGELIPQQIIDRWSEKVEVVVGYGPTECSMCLADGLKKSSKTGDIGFPTACCAWVVHPDDASVLMPYGSIGELIIEGFLLADGYCSDVTTTTDAWLPPQQWCPRGQVNPPFMFRTGDLVRYKEDGSLVLIGRKDTLVKLHGQRIDVAAIENQVMKAVEASVAIDVIDIGQTQTEYRQWRLVCFVQTGEPSSNAFEDHLEWLPEVQSSRVFEELVRYATQEVEIALPHYMVPTSYVAICQLPRSLSGKLNRRLVRNKAQALPKEAFISHEEIDDESIPNTESESLLQRAWTDVLSLPPEKIGRKSHFFHLGGDSMSSIRLTALLRQRGALLTAEQVLRTPVLEAQAAMLVIESLSETPQGSKATAPFSLLQADDEDRTTVVKEVAEALEVDVSEIEDLYAATPLQEGLWAMSVQRSGAYMSKTTFKLSNREEAQRFIGCCEEAAKHIPILRTTLLPRPGRTTLQVVLKSTDSEHSPCAFVVKGKAVTWCIHHAFYDGPAWTMILQTVRAFWQREKPPSLLPFSTFVQYLQRKWNSATTTRQYWRSVLGETQLMPFPAPRSSKVLATASRLHQLCFKRPAFQGDVAFETVLQVAFAMLLKQHANGEKVVFGNVRHGRSAGVSGIERVAGPTVAVVPVYIAIDPEETVTAICKRVHLQNLSMIPHEHYGLTNIKSSLPDTFRGNADFQTLLNIHKSDSSVFAEAKTMWNMETDLDESFYTYSLIFMLAVDEQHVYLSVSFDPAALDAICVAQMVEQYEQLSIGVAAASMHTRCCDIGLPSPQQAMNTVRGAARDSTEERRMHELWGLVLKRDEDSIGRNDSFFSLGGDSIRAMQLASTKEYQQWRLGAAEIMNHPTIREQCDLLRRSQPDGHWENLNHSLGLGSPPTRPVKTLHLRNMASKALRLQLSEIEDVYSCTPLQIGMISLSARNPEAYWARLALKETLGEHELERFSNVWDSIQALLPALRTCIVLQDDELPVQVVLRKNCPIETLKEGNQRLDPHRIPTSRFITDGIPLVRCAFRKNAVGWTFCLTIHHSVYDRGFINMFSNMMRDLLKGKLPGAITPFCEFVETHASQCNTARSRAFWRKHFSGIDELAWPPRSRHGPASTDAMESASFTLPVENNAHHSIVSTVRASWALLLSLYNNCRTIVFGEVLSGRMFDTEIRTAGPTIATVPVKVGFESTTTVADILVRVNDFYVGLLPFQQTGLQGVAKMLDEHDRHAIDFKTLLVINSLEDPEERTLDTWEDEDRDIIPSHPYTLVLEFNIRGLACDLNVAYDSRELNSTAVNRLARQLGSMVAALWTTHPDTPFSRLKTASADDRTDILRWNSPMPEPVHETIQGLIRHQATKFEDRLAIDGWDGRFTYMELDGASDRAARYLLQNGCRPSSAIAFLFEKSKFAVVAMLAIMKIGAAFVPLDPNQPQARLQNIMDQAEISTVISPRMYQDLANTLCPSAFNIDAVVEPTLGTELAPSQYLEDVSPSAVACILFTSGTTGSPKGILLEHRNLATHFMVPRETVRSPNAPSRLLQFSAYTFDVGIGEVFMSLARGDTLCIPSETERLASLQDCFRKYAITEVTLTPSVADLLDPTQLPDLYVLRLGGEPLPTAVVAKWVPHVKLTNGYGPAECSILASIAHVNNVNDNPARIGKPTACLHWIVDPEDHDILLPVGAVGELIIEGPIVGRGYIDTEQSRKSFLSQPPLSTRMIENTDERRFYKTGDLVRYDWDGCLLFHGRKDAQIKLNGQRLELGEAESKLRQALPVGCQVAVDVVTSESDRPILCAFIAPSWRIQQEEDFQTLTSLWARLKSELLSSLPSYMVPSRFEVLETLPRNASGKLDRRALKGVKLNELPGSENVVSGRECLSPVADKLRARWAQCLKLRPSAIGPNGNFFQLGGDSISAMRLAALARSSDICLTVSEIFQNPTLKSMAGLAQDRLLYKDRDSIPFQLMRSGDHDEIRRAAATICQIGEDEIEDVFPCTPLQEGLMAASEIGDGAYVLKQTFALPPELDHNRLVNALTQVVRERPIMRTRIVQIAPLGSLQTIVKEPFWKINDQITTPPRSFYGRPLNEFSITNDNLTWLTHHAVYDAYTQNLIKRDIVDAYHGDQLVQGVAFRDFVYHVLDVQHIEASRNFWREYLSGCIPPSWPPSTPGERSISTREGLTHTFELPNAHLNQFTDFTHVKLAWALLLGQYTGASSTLFATTLSGRDTMIRSDEMILGPTIATVPVSISWESEQTVEDALTGIQISAAHTLEHQHVGLSRIAALVRDEFEFDAKALTLLLMQNNGDTIDNPFSNLGISEYCDGELFYTDFPLVIEFAARKEKGVLQLHYDGKSISRDVAARLSRQLAHVLIQIRSAQPATMLGLIDLVSAEEKSMLAKWAGNSSYEEHAPSPHDRFITIARQNPTAVAIHAWDGTLSYRDAERQSSSLARYFESLGIAGGDVVALCLQKSKMVIIAMYALWRLGAAFATLDLRDPSERMEELASRVDAKVIVTNVEEYRGRFKRTVYLDDSTSLYSDPLVDEIPKGNTIAYIMFTSGTTGRPKGVAMSQKALSTWAFHAGTAFMFDRRTRTLQSTRLTFDPSIAEIVGTLYHGGCVCIPNENECLGNLFETAVKYDANYVQTTPSVLKTQPVPSHGVVKTVFIVGEVYDLQALGPWIQQLPIWNAYGPTETCINVARAPVTPSSTKPNLVSSPSLGRFWVANTTNFRFLAPIGCLGELLIEGPMLADGYWQDPKQTSAAFIHVPEDWPHSQQTHESSRRLYRTGDLVRYLSDGSLQICGRMDKQVKISGQRVELEEVEAWLTRSLVSRAPEMSGIVDLVPFQNSSDRRLTIFIVQKASITPPSMQIVAPMPCKVLADQSSEETLRRSMLLQEIRDDLAKQLPRHMIPTGLLHLSNIPLARTGKRDRRALATLVQTVPVEYASPSNDVDLPNDGVEDERELIMFSLWREAIGISTLRLTSMSRFSKCGGDSISAMRLVALARKRGLSINAAEILRTTRLKDMAKLLAPAESGPEVARPRPFHLLDKDTLSQVWDAVRSQIGLTTESIEDALPLTPMQGRFLTSSLKFPGDSVAQYCFALQSVRTVLIQQAVRSLLATSDALRIRFVTSDAGTFQVITAANQLTCTPCTVYRGKCEKAHKEEGLAMLDSLGTPLCRFAICESDTERGCSHLILTCHHSIYDGWSIHNITERLRSFCRNPESVPVVNFTLNQLVEHYMISSRSKDTARFWEHHLSCADARSPCKKLGNTPIPLTNSSVEVEWVVGSRGAFTLSSQVHLSLAMALRRATGSPRPVIATTLTGRTPNLAGMDDFIGPAAVVVPTCVVLVDPKTQEDLSHTTILQSTQDFLNSLDVHGHYGYDAIAQLNDTTKAACQTATHLVVHPVTYGKNGGLSREDDPSTSSDTPQIRFEHACLVGKERQALNIESTPLMSTSNFEHRIAITARFDERFIPNASVSQLVEYMGVAFQTLQGHGT</sequence>
<keyword evidence="1" id="KW-0596">Phosphopantetheine</keyword>
<dbReference type="Gene3D" id="3.40.50.12780">
    <property type="entry name" value="N-terminal domain of ligase-like"/>
    <property type="match status" value="5"/>
</dbReference>
<dbReference type="InterPro" id="IPR010071">
    <property type="entry name" value="AA_adenyl_dom"/>
</dbReference>
<dbReference type="InterPro" id="IPR020845">
    <property type="entry name" value="AMP-binding_CS"/>
</dbReference>
<reference evidence="5" key="1">
    <citation type="submission" date="2023-04" db="EMBL/GenBank/DDBJ databases">
        <title>Black Yeasts Isolated from many extreme environments.</title>
        <authorList>
            <person name="Coleine C."/>
            <person name="Stajich J.E."/>
            <person name="Selbmann L."/>
        </authorList>
    </citation>
    <scope>NUCLEOTIDE SEQUENCE</scope>
    <source>
        <strain evidence="5">CCFEE 5312</strain>
    </source>
</reference>
<evidence type="ECO:0000256" key="1">
    <source>
        <dbReference type="ARBA" id="ARBA00022450"/>
    </source>
</evidence>
<dbReference type="GO" id="GO:0044550">
    <property type="term" value="P:secondary metabolite biosynthetic process"/>
    <property type="evidence" value="ECO:0007669"/>
    <property type="project" value="TreeGrafter"/>
</dbReference>
<dbReference type="InterPro" id="IPR020806">
    <property type="entry name" value="PKS_PP-bd"/>
</dbReference>
<keyword evidence="6" id="KW-1185">Reference proteome</keyword>
<evidence type="ECO:0000256" key="2">
    <source>
        <dbReference type="ARBA" id="ARBA00022553"/>
    </source>
</evidence>
<name>A0AAJ0DAC6_9PEZI</name>
<feature type="domain" description="Carrier" evidence="4">
    <location>
        <begin position="2259"/>
        <end position="2332"/>
    </location>
</feature>
<proteinExistence type="predicted"/>
<accession>A0AAJ0DAC6</accession>
<dbReference type="SUPFAM" id="SSF52777">
    <property type="entry name" value="CoA-dependent acyltransferases"/>
    <property type="match status" value="10"/>
</dbReference>
<dbReference type="GO" id="GO:0043041">
    <property type="term" value="P:amino acid activation for nonribosomal peptide biosynthetic process"/>
    <property type="evidence" value="ECO:0007669"/>
    <property type="project" value="TreeGrafter"/>
</dbReference>
<feature type="domain" description="Carrier" evidence="4">
    <location>
        <begin position="3325"/>
        <end position="3401"/>
    </location>
</feature>
<dbReference type="GO" id="GO:0016874">
    <property type="term" value="F:ligase activity"/>
    <property type="evidence" value="ECO:0007669"/>
    <property type="project" value="UniProtKB-KW"/>
</dbReference>
<dbReference type="NCBIfam" id="TIGR01733">
    <property type="entry name" value="AA-adenyl-dom"/>
    <property type="match status" value="2"/>
</dbReference>
<feature type="domain" description="Carrier" evidence="4">
    <location>
        <begin position="4399"/>
        <end position="4475"/>
    </location>
</feature>
<dbReference type="InterPro" id="IPR042099">
    <property type="entry name" value="ANL_N_sf"/>
</dbReference>
<keyword evidence="3" id="KW-0436">Ligase</keyword>
<feature type="domain" description="Carrier" evidence="4">
    <location>
        <begin position="1743"/>
        <end position="1819"/>
    </location>
</feature>
<dbReference type="PROSITE" id="PS50075">
    <property type="entry name" value="CARRIER"/>
    <property type="match status" value="5"/>
</dbReference>
<dbReference type="PANTHER" id="PTHR45527">
    <property type="entry name" value="NONRIBOSOMAL PEPTIDE SYNTHETASE"/>
    <property type="match status" value="1"/>
</dbReference>
<dbReference type="PROSITE" id="PS00012">
    <property type="entry name" value="PHOSPHOPANTETHEINE"/>
    <property type="match status" value="4"/>
</dbReference>
<dbReference type="InterPro" id="IPR001242">
    <property type="entry name" value="Condensation_dom"/>
</dbReference>
<dbReference type="Proteomes" id="UP001271007">
    <property type="component" value="Unassembled WGS sequence"/>
</dbReference>
<dbReference type="Gene3D" id="1.10.1200.10">
    <property type="entry name" value="ACP-like"/>
    <property type="match status" value="5"/>
</dbReference>
<dbReference type="InterPro" id="IPR006162">
    <property type="entry name" value="Ppantetheine_attach_site"/>
</dbReference>
<dbReference type="Gene3D" id="3.30.559.10">
    <property type="entry name" value="Chloramphenicol acetyltransferase-like domain"/>
    <property type="match status" value="7"/>
</dbReference>
<dbReference type="GO" id="GO:0005737">
    <property type="term" value="C:cytoplasm"/>
    <property type="evidence" value="ECO:0007669"/>
    <property type="project" value="TreeGrafter"/>
</dbReference>
<dbReference type="NCBIfam" id="NF003417">
    <property type="entry name" value="PRK04813.1"/>
    <property type="match status" value="5"/>
</dbReference>
<dbReference type="CDD" id="cd05918">
    <property type="entry name" value="A_NRPS_SidN3_like"/>
    <property type="match status" value="3"/>
</dbReference>
<feature type="domain" description="Carrier" evidence="4">
    <location>
        <begin position="739"/>
        <end position="812"/>
    </location>
</feature>
<dbReference type="Pfam" id="PF00501">
    <property type="entry name" value="AMP-binding"/>
    <property type="match status" value="5"/>
</dbReference>
<dbReference type="InterPro" id="IPR009081">
    <property type="entry name" value="PP-bd_ACP"/>
</dbReference>